<evidence type="ECO:0000313" key="1">
    <source>
        <dbReference type="EMBL" id="QJA97870.1"/>
    </source>
</evidence>
<reference evidence="1" key="1">
    <citation type="submission" date="2020-03" db="EMBL/GenBank/DDBJ databases">
        <title>The deep terrestrial virosphere.</title>
        <authorList>
            <person name="Holmfeldt K."/>
            <person name="Nilsson E."/>
            <person name="Simone D."/>
            <person name="Lopez-Fernandez M."/>
            <person name="Wu X."/>
            <person name="de Brujin I."/>
            <person name="Lundin D."/>
            <person name="Andersson A."/>
            <person name="Bertilsson S."/>
            <person name="Dopson M."/>
        </authorList>
    </citation>
    <scope>NUCLEOTIDE SEQUENCE</scope>
    <source>
        <strain evidence="1">MM415B05885</strain>
    </source>
</reference>
<organism evidence="1">
    <name type="scientific">viral metagenome</name>
    <dbReference type="NCBI Taxonomy" id="1070528"/>
    <lineage>
        <taxon>unclassified sequences</taxon>
        <taxon>metagenomes</taxon>
        <taxon>organismal metagenomes</taxon>
    </lineage>
</organism>
<proteinExistence type="predicted"/>
<name>A0A6M3LRK8_9ZZZZ</name>
<sequence>MKEKDRVGMPGRIDADYGGFSRRVPLVFVEGAWDDMMEITGVGNMEWFMGALVNRLSPMYVKECEEGGYWEVGKLKGLQIIEE</sequence>
<dbReference type="AlphaFoldDB" id="A0A6M3LRK8"/>
<gene>
    <name evidence="1" type="ORF">MM415B05885_0003</name>
</gene>
<accession>A0A6M3LRK8</accession>
<dbReference type="EMBL" id="MT143532">
    <property type="protein sequence ID" value="QJA97870.1"/>
    <property type="molecule type" value="Genomic_DNA"/>
</dbReference>
<protein>
    <submittedName>
        <fullName evidence="1">Uncharacterized protein</fullName>
    </submittedName>
</protein>